<dbReference type="AlphaFoldDB" id="A0A7S3AAX3"/>
<name>A0A7S3AAX3_9RHOD</name>
<feature type="region of interest" description="Disordered" evidence="1">
    <location>
        <begin position="86"/>
        <end position="149"/>
    </location>
</feature>
<dbReference type="Gene3D" id="1.10.101.10">
    <property type="entry name" value="PGBD-like superfamily/PGBD"/>
    <property type="match status" value="1"/>
</dbReference>
<feature type="region of interest" description="Disordered" evidence="1">
    <location>
        <begin position="469"/>
        <end position="488"/>
    </location>
</feature>
<dbReference type="Pfam" id="PF00564">
    <property type="entry name" value="PB1"/>
    <property type="match status" value="1"/>
</dbReference>
<dbReference type="Pfam" id="PF01471">
    <property type="entry name" value="PG_binding_1"/>
    <property type="match status" value="1"/>
</dbReference>
<dbReference type="InterPro" id="IPR036365">
    <property type="entry name" value="PGBD-like_sf"/>
</dbReference>
<feature type="compositionally biased region" description="Basic residues" evidence="1">
    <location>
        <begin position="130"/>
        <end position="140"/>
    </location>
</feature>
<proteinExistence type="predicted"/>
<dbReference type="InterPro" id="IPR002477">
    <property type="entry name" value="Peptidoglycan-bd-like"/>
</dbReference>
<dbReference type="InterPro" id="IPR036366">
    <property type="entry name" value="PGBDSf"/>
</dbReference>
<dbReference type="PROSITE" id="PS51745">
    <property type="entry name" value="PB1"/>
    <property type="match status" value="1"/>
</dbReference>
<evidence type="ECO:0000259" key="2">
    <source>
        <dbReference type="PROSITE" id="PS51745"/>
    </source>
</evidence>
<dbReference type="SMART" id="SM00666">
    <property type="entry name" value="PB1"/>
    <property type="match status" value="1"/>
</dbReference>
<feature type="domain" description="PB1" evidence="2">
    <location>
        <begin position="5"/>
        <end position="85"/>
    </location>
</feature>
<dbReference type="CDD" id="cd05992">
    <property type="entry name" value="PB1"/>
    <property type="match status" value="1"/>
</dbReference>
<feature type="compositionally biased region" description="Pro residues" evidence="1">
    <location>
        <begin position="199"/>
        <end position="234"/>
    </location>
</feature>
<dbReference type="InterPro" id="IPR000270">
    <property type="entry name" value="PB1_dom"/>
</dbReference>
<gene>
    <name evidence="3" type="ORF">RMAR00112_LOCUS35417</name>
</gene>
<dbReference type="EMBL" id="HBHW01045574">
    <property type="protein sequence ID" value="CAE0067339.1"/>
    <property type="molecule type" value="Transcribed_RNA"/>
</dbReference>
<dbReference type="Gene3D" id="3.10.20.90">
    <property type="entry name" value="Phosphatidylinositol 3-kinase Catalytic Subunit, Chain A, domain 1"/>
    <property type="match status" value="1"/>
</dbReference>
<dbReference type="SUPFAM" id="SSF54277">
    <property type="entry name" value="CAD &amp; PB1 domains"/>
    <property type="match status" value="1"/>
</dbReference>
<protein>
    <recommendedName>
        <fullName evidence="2">PB1 domain-containing protein</fullName>
    </recommendedName>
</protein>
<sequence length="488" mass="52996">MGSENVHVKVSVADEMRRFSVGKNVTYEELMSRLGALLGDVGAGSIVSYEDDEGDMVNVTSTLELQEALELLGESKVLRLKLSVERESGEPTKVPSHAEVPREVPESPNTETGVKVEFENVPNLDSRSGHPGHGHGHGRRGCGPGWRGGRGRRRYGPCGPAYPQRMPGWNGPGTPWPGMGPYRWGMNSQASPWAWQSPQAPPPPPPPGPHHGPRGPHGPPPPGPGTEPPFPYPFGPWDTGRMAMKLSRMWQMVDDEVRISLHHLIQKLGQSGELSSLSSAVPEIWPVVSEFGGKIPQGADMPRQEEIDSFEGQLRSVLGTRISASSLDVMMAFMKTALQQRAVRKLLRRASNSVESVAAFVESPDSATDVFAARPWEAAAGYDNASVPREPLFKGDMGPRVVHLHYALNRTGYIPNGELLRGRNIRLYGDHTVDAVAQFQKDNGLEDKVMAPGVYDALTREMLMSLINAADTPETGAPGAGPSRAMEE</sequence>
<dbReference type="SUPFAM" id="SSF47090">
    <property type="entry name" value="PGBD-like"/>
    <property type="match status" value="1"/>
</dbReference>
<reference evidence="3" key="1">
    <citation type="submission" date="2021-01" db="EMBL/GenBank/DDBJ databases">
        <authorList>
            <person name="Corre E."/>
            <person name="Pelletier E."/>
            <person name="Niang G."/>
            <person name="Scheremetjew M."/>
            <person name="Finn R."/>
            <person name="Kale V."/>
            <person name="Holt S."/>
            <person name="Cochrane G."/>
            <person name="Meng A."/>
            <person name="Brown T."/>
            <person name="Cohen L."/>
        </authorList>
    </citation>
    <scope>NUCLEOTIDE SEQUENCE</scope>
    <source>
        <strain evidence="3">CCMP 769</strain>
    </source>
</reference>
<evidence type="ECO:0000256" key="1">
    <source>
        <dbReference type="SAM" id="MobiDB-lite"/>
    </source>
</evidence>
<evidence type="ECO:0000313" key="3">
    <source>
        <dbReference type="EMBL" id="CAE0067339.1"/>
    </source>
</evidence>
<dbReference type="InterPro" id="IPR053793">
    <property type="entry name" value="PB1-like"/>
</dbReference>
<organism evidence="3">
    <name type="scientific">Rhodosorus marinus</name>
    <dbReference type="NCBI Taxonomy" id="101924"/>
    <lineage>
        <taxon>Eukaryota</taxon>
        <taxon>Rhodophyta</taxon>
        <taxon>Stylonematophyceae</taxon>
        <taxon>Stylonematales</taxon>
        <taxon>Stylonemataceae</taxon>
        <taxon>Rhodosorus</taxon>
    </lineage>
</organism>
<accession>A0A7S3AAX3</accession>
<feature type="region of interest" description="Disordered" evidence="1">
    <location>
        <begin position="191"/>
        <end position="234"/>
    </location>
</feature>